<dbReference type="InterPro" id="IPR011025">
    <property type="entry name" value="GproteinA_insert"/>
</dbReference>
<feature type="binding site" evidence="6">
    <location>
        <begin position="269"/>
        <end position="275"/>
    </location>
    <ligand>
        <name>GTP</name>
        <dbReference type="ChEBI" id="CHEBI:37565"/>
    </ligand>
</feature>
<keyword evidence="1 7" id="KW-0479">Metal-binding</keyword>
<feature type="binding site" evidence="6">
    <location>
        <position position="420"/>
    </location>
    <ligand>
        <name>GTP</name>
        <dbReference type="ChEBI" id="CHEBI:37565"/>
    </ligand>
</feature>
<dbReference type="GO" id="GO:0031683">
    <property type="term" value="F:G-protein beta/gamma-subunit complex binding"/>
    <property type="evidence" value="ECO:0007669"/>
    <property type="project" value="InterPro"/>
</dbReference>
<dbReference type="InterPro" id="IPR027417">
    <property type="entry name" value="P-loop_NTPase"/>
</dbReference>
<reference evidence="8 9" key="1">
    <citation type="journal article" date="2019" name="Sci. Rep.">
        <title>Comparative genomics of chytrid fungi reveal insights into the obligate biotrophic and pathogenic lifestyle of Synchytrium endobioticum.</title>
        <authorList>
            <person name="van de Vossenberg B.T.L.H."/>
            <person name="Warris S."/>
            <person name="Nguyen H.D.T."/>
            <person name="van Gent-Pelzer M.P.E."/>
            <person name="Joly D.L."/>
            <person name="van de Geest H.C."/>
            <person name="Bonants P.J.M."/>
            <person name="Smith D.S."/>
            <person name="Levesque C.A."/>
            <person name="van der Lee T.A.J."/>
        </authorList>
    </citation>
    <scope>NUCLEOTIDE SEQUENCE [LARGE SCALE GENOMIC DNA]</scope>
    <source>
        <strain evidence="8 9">CBS 675.73</strain>
    </source>
</reference>
<dbReference type="PANTHER" id="PTHR10218">
    <property type="entry name" value="GTP-BINDING PROTEIN ALPHA SUBUNIT"/>
    <property type="match status" value="1"/>
</dbReference>
<dbReference type="GO" id="GO:0001664">
    <property type="term" value="F:G protein-coupled receptor binding"/>
    <property type="evidence" value="ECO:0007669"/>
    <property type="project" value="TreeGrafter"/>
</dbReference>
<evidence type="ECO:0000256" key="2">
    <source>
        <dbReference type="ARBA" id="ARBA00022741"/>
    </source>
</evidence>
<keyword evidence="2 6" id="KW-0547">Nucleotide-binding</keyword>
<proteinExistence type="predicted"/>
<accession>A0A507FBH5</accession>
<dbReference type="OrthoDB" id="5817230at2759"/>
<keyword evidence="3 7" id="KW-0460">Magnesium</keyword>
<organism evidence="8 9">
    <name type="scientific">Chytriomyces confervae</name>
    <dbReference type="NCBI Taxonomy" id="246404"/>
    <lineage>
        <taxon>Eukaryota</taxon>
        <taxon>Fungi</taxon>
        <taxon>Fungi incertae sedis</taxon>
        <taxon>Chytridiomycota</taxon>
        <taxon>Chytridiomycota incertae sedis</taxon>
        <taxon>Chytridiomycetes</taxon>
        <taxon>Chytridiales</taxon>
        <taxon>Chytriomycetaceae</taxon>
        <taxon>Chytriomyces</taxon>
    </lineage>
</organism>
<feature type="binding site" evidence="7">
    <location>
        <position position="53"/>
    </location>
    <ligand>
        <name>Mg(2+)</name>
        <dbReference type="ChEBI" id="CHEBI:18420"/>
    </ligand>
</feature>
<dbReference type="SUPFAM" id="SSF47895">
    <property type="entry name" value="Transducin (alpha subunit), insertion domain"/>
    <property type="match status" value="1"/>
</dbReference>
<keyword evidence="4 6" id="KW-0342">GTP-binding</keyword>
<evidence type="ECO:0000256" key="3">
    <source>
        <dbReference type="ARBA" id="ARBA00022842"/>
    </source>
</evidence>
<dbReference type="GO" id="GO:0005525">
    <property type="term" value="F:GTP binding"/>
    <property type="evidence" value="ECO:0007669"/>
    <property type="project" value="UniProtKB-KW"/>
</dbReference>
<dbReference type="Pfam" id="PF00503">
    <property type="entry name" value="G-alpha"/>
    <property type="match status" value="1"/>
</dbReference>
<evidence type="ECO:0000256" key="5">
    <source>
        <dbReference type="ARBA" id="ARBA00023224"/>
    </source>
</evidence>
<dbReference type="EMBL" id="QEAP01000169">
    <property type="protein sequence ID" value="TPX73701.1"/>
    <property type="molecule type" value="Genomic_DNA"/>
</dbReference>
<evidence type="ECO:0000256" key="6">
    <source>
        <dbReference type="PIRSR" id="PIRSR601019-1"/>
    </source>
</evidence>
<dbReference type="PROSITE" id="PS51882">
    <property type="entry name" value="G_ALPHA"/>
    <property type="match status" value="1"/>
</dbReference>
<dbReference type="SMART" id="SM00275">
    <property type="entry name" value="G_alpha"/>
    <property type="match status" value="1"/>
</dbReference>
<evidence type="ECO:0000256" key="1">
    <source>
        <dbReference type="ARBA" id="ARBA00022723"/>
    </source>
</evidence>
<dbReference type="GO" id="GO:0007188">
    <property type="term" value="P:adenylate cyclase-modulating G protein-coupled receptor signaling pathway"/>
    <property type="evidence" value="ECO:0007669"/>
    <property type="project" value="TreeGrafter"/>
</dbReference>
<keyword evidence="9" id="KW-1185">Reference proteome</keyword>
<keyword evidence="5" id="KW-0807">Transducer</keyword>
<dbReference type="CDD" id="cd00066">
    <property type="entry name" value="G-alpha"/>
    <property type="match status" value="1"/>
</dbReference>
<dbReference type="Gene3D" id="3.40.50.300">
    <property type="entry name" value="P-loop containing nucleotide triphosphate hydrolases"/>
    <property type="match status" value="2"/>
</dbReference>
<dbReference type="PANTHER" id="PTHR10218:SF302">
    <property type="entry name" value="GUANINE NUCLEOTIDE-BINDING PROTEIN ALPHA-5 SUBUNIT"/>
    <property type="match status" value="1"/>
</dbReference>
<name>A0A507FBH5_9FUNG</name>
<protein>
    <submittedName>
        <fullName evidence="8">Uncharacterized protein</fullName>
    </submittedName>
</protein>
<feature type="binding site" evidence="6">
    <location>
        <begin position="295"/>
        <end position="299"/>
    </location>
    <ligand>
        <name>GTP</name>
        <dbReference type="ChEBI" id="CHEBI:37565"/>
    </ligand>
</feature>
<dbReference type="FunFam" id="3.40.50.300:FF:002307">
    <property type="entry name" value="Guanine nucleotide-binding protein G(k) subunit alpha"/>
    <property type="match status" value="1"/>
</dbReference>
<dbReference type="SUPFAM" id="SSF52540">
    <property type="entry name" value="P-loop containing nucleoside triphosphate hydrolases"/>
    <property type="match status" value="1"/>
</dbReference>
<gene>
    <name evidence="8" type="ORF">CcCBS67573_g05019</name>
</gene>
<feature type="binding site" evidence="7">
    <location>
        <position position="275"/>
    </location>
    <ligand>
        <name>Mg(2+)</name>
        <dbReference type="ChEBI" id="CHEBI:18420"/>
    </ligand>
</feature>
<dbReference type="Proteomes" id="UP000320333">
    <property type="component" value="Unassembled WGS sequence"/>
</dbReference>
<dbReference type="GO" id="GO:0046872">
    <property type="term" value="F:metal ion binding"/>
    <property type="evidence" value="ECO:0007669"/>
    <property type="project" value="UniProtKB-KW"/>
</dbReference>
<dbReference type="PRINTS" id="PR00318">
    <property type="entry name" value="GPROTEINA"/>
</dbReference>
<evidence type="ECO:0000256" key="7">
    <source>
        <dbReference type="PIRSR" id="PIRSR601019-2"/>
    </source>
</evidence>
<dbReference type="GO" id="GO:0003924">
    <property type="term" value="F:GTPase activity"/>
    <property type="evidence" value="ECO:0007669"/>
    <property type="project" value="InterPro"/>
</dbReference>
<dbReference type="InterPro" id="IPR001019">
    <property type="entry name" value="Gprotein_alpha_su"/>
</dbReference>
<evidence type="ECO:0000313" key="8">
    <source>
        <dbReference type="EMBL" id="TPX73701.1"/>
    </source>
</evidence>
<feature type="binding site" evidence="6">
    <location>
        <begin position="364"/>
        <end position="367"/>
    </location>
    <ligand>
        <name>GTP</name>
        <dbReference type="ChEBI" id="CHEBI:37565"/>
    </ligand>
</feature>
<evidence type="ECO:0000256" key="4">
    <source>
        <dbReference type="ARBA" id="ARBA00023134"/>
    </source>
</evidence>
<comment type="caution">
    <text evidence="8">The sequence shown here is derived from an EMBL/GenBank/DDBJ whole genome shotgun (WGS) entry which is preliminary data.</text>
</comment>
<dbReference type="STRING" id="246404.A0A507FBH5"/>
<dbReference type="AlphaFoldDB" id="A0A507FBH5"/>
<sequence>MCSGGDVSPEEKARTAQSREIDKQLRIEETVASKNESSIVKLLLLGAGESGKSTVLKQMKLMNGAGFTPAEIANYRAAIISNIITCVETLINAMDALRIPYGFKPEADHDFSTANANLCPMLPLVPYDISTESIIVSQSLPHLVRSANTSKGDDLETSKKSVKEEGVVAKADDPISRAAECIYERLGGSEHQPYPPEITILKASERMVFGLELNASIPEAIKYFWADSGVQYCYSRSNEYQLMDCCAYFLSDAGKFLSSTFQPSEMDILKARIMTTTVTESNFKVDAKTTLRVYDVGGQRSERKKWAPYFQDVKAIIFLIAISSYDQVCMEDESMNRMVENMNLFASICNHPMFKSTSMIVFMNKIDIFKEKLAKSPISQCFPSFTGENSYEEGSAYFSERISELNKYPEKSIYIYFTWATDTSQISSVLDTVNSILLGNALMNLGMM</sequence>
<feature type="binding site" evidence="6">
    <location>
        <begin position="49"/>
        <end position="54"/>
    </location>
    <ligand>
        <name>GTP</name>
        <dbReference type="ChEBI" id="CHEBI:37565"/>
    </ligand>
</feature>
<dbReference type="GO" id="GO:0005737">
    <property type="term" value="C:cytoplasm"/>
    <property type="evidence" value="ECO:0007669"/>
    <property type="project" value="TreeGrafter"/>
</dbReference>
<dbReference type="GO" id="GO:0005834">
    <property type="term" value="C:heterotrimeric G-protein complex"/>
    <property type="evidence" value="ECO:0007669"/>
    <property type="project" value="TreeGrafter"/>
</dbReference>
<evidence type="ECO:0000313" key="9">
    <source>
        <dbReference type="Proteomes" id="UP000320333"/>
    </source>
</evidence>